<proteinExistence type="predicted"/>
<organism evidence="3">
    <name type="scientific">marine sediment metagenome</name>
    <dbReference type="NCBI Taxonomy" id="412755"/>
    <lineage>
        <taxon>unclassified sequences</taxon>
        <taxon>metagenomes</taxon>
        <taxon>ecological metagenomes</taxon>
    </lineage>
</organism>
<dbReference type="SUPFAM" id="SSF52172">
    <property type="entry name" value="CheY-like"/>
    <property type="match status" value="1"/>
</dbReference>
<dbReference type="AlphaFoldDB" id="X1INN5"/>
<protein>
    <recommendedName>
        <fullName evidence="2">Response regulatory domain-containing protein</fullName>
    </recommendedName>
</protein>
<evidence type="ECO:0000259" key="2">
    <source>
        <dbReference type="PROSITE" id="PS50110"/>
    </source>
</evidence>
<dbReference type="CDD" id="cd00156">
    <property type="entry name" value="REC"/>
    <property type="match status" value="1"/>
</dbReference>
<feature type="non-terminal residue" evidence="3">
    <location>
        <position position="1"/>
    </location>
</feature>
<evidence type="ECO:0000313" key="3">
    <source>
        <dbReference type="EMBL" id="GAH84036.1"/>
    </source>
</evidence>
<dbReference type="InterPro" id="IPR050595">
    <property type="entry name" value="Bact_response_regulator"/>
</dbReference>
<dbReference type="GO" id="GO:0000160">
    <property type="term" value="P:phosphorelay signal transduction system"/>
    <property type="evidence" value="ECO:0007669"/>
    <property type="project" value="InterPro"/>
</dbReference>
<dbReference type="SMART" id="SM00448">
    <property type="entry name" value="REC"/>
    <property type="match status" value="1"/>
</dbReference>
<dbReference type="PROSITE" id="PS50110">
    <property type="entry name" value="RESPONSE_REGULATORY"/>
    <property type="match status" value="1"/>
</dbReference>
<dbReference type="PANTHER" id="PTHR44591">
    <property type="entry name" value="STRESS RESPONSE REGULATOR PROTEIN 1"/>
    <property type="match status" value="1"/>
</dbReference>
<gene>
    <name evidence="3" type="ORF">S03H2_57796</name>
</gene>
<dbReference type="Gene3D" id="3.40.50.2300">
    <property type="match status" value="1"/>
</dbReference>
<feature type="domain" description="Response regulatory" evidence="2">
    <location>
        <begin position="1"/>
        <end position="99"/>
    </location>
</feature>
<keyword evidence="1" id="KW-0597">Phosphoprotein</keyword>
<reference evidence="3" key="1">
    <citation type="journal article" date="2014" name="Front. Microbiol.">
        <title>High frequency of phylogenetically diverse reductive dehalogenase-homologous genes in deep subseafloor sedimentary metagenomes.</title>
        <authorList>
            <person name="Kawai M."/>
            <person name="Futagami T."/>
            <person name="Toyoda A."/>
            <person name="Takaki Y."/>
            <person name="Nishi S."/>
            <person name="Hori S."/>
            <person name="Arai W."/>
            <person name="Tsubouchi T."/>
            <person name="Morono Y."/>
            <person name="Uchiyama I."/>
            <person name="Ito T."/>
            <person name="Fujiyama A."/>
            <person name="Inagaki F."/>
            <person name="Takami H."/>
        </authorList>
    </citation>
    <scope>NUCLEOTIDE SEQUENCE</scope>
    <source>
        <strain evidence="3">Expedition CK06-06</strain>
    </source>
</reference>
<dbReference type="PANTHER" id="PTHR44591:SF3">
    <property type="entry name" value="RESPONSE REGULATORY DOMAIN-CONTAINING PROTEIN"/>
    <property type="match status" value="1"/>
</dbReference>
<dbReference type="EMBL" id="BARU01037059">
    <property type="protein sequence ID" value="GAH84036.1"/>
    <property type="molecule type" value="Genomic_DNA"/>
</dbReference>
<accession>X1INN5</accession>
<sequence length="105" mass="12068">YTLVLESVGYSVDTARNGVEALFKSKKVHHDLIIIDMNLPDMLGNQLAEQIKEEKPDIKIIMITGYSSYMYVLDELNIDEMLMKPIPPEDLVEIAKKTLTTKEYY</sequence>
<dbReference type="InterPro" id="IPR011006">
    <property type="entry name" value="CheY-like_superfamily"/>
</dbReference>
<dbReference type="Pfam" id="PF00072">
    <property type="entry name" value="Response_reg"/>
    <property type="match status" value="1"/>
</dbReference>
<dbReference type="InterPro" id="IPR001789">
    <property type="entry name" value="Sig_transdc_resp-reg_receiver"/>
</dbReference>
<comment type="caution">
    <text evidence="3">The sequence shown here is derived from an EMBL/GenBank/DDBJ whole genome shotgun (WGS) entry which is preliminary data.</text>
</comment>
<name>X1INN5_9ZZZZ</name>
<evidence type="ECO:0000256" key="1">
    <source>
        <dbReference type="ARBA" id="ARBA00022553"/>
    </source>
</evidence>